<sequence>MMFSCGMSVGNFGQIIAQIALARKSFRPLFRRPENIFAKAPAFSQPPNHIKISAGIFLPLSTRLKEHT</sequence>
<comment type="caution">
    <text evidence="1">The sequence shown here is derived from an EMBL/GenBank/DDBJ whole genome shotgun (WGS) entry which is preliminary data.</text>
</comment>
<name>A0A1X3DF98_9NEIS</name>
<evidence type="ECO:0000313" key="1">
    <source>
        <dbReference type="EMBL" id="OSI18445.1"/>
    </source>
</evidence>
<dbReference type="STRING" id="194197.BWD09_01295"/>
<protein>
    <submittedName>
        <fullName evidence="1">Uncharacterized protein</fullName>
    </submittedName>
</protein>
<organism evidence="1 2">
    <name type="scientific">Neisseria dentiae</name>
    <dbReference type="NCBI Taxonomy" id="194197"/>
    <lineage>
        <taxon>Bacteria</taxon>
        <taxon>Pseudomonadati</taxon>
        <taxon>Pseudomonadota</taxon>
        <taxon>Betaproteobacteria</taxon>
        <taxon>Neisseriales</taxon>
        <taxon>Neisseriaceae</taxon>
        <taxon>Neisseria</taxon>
    </lineage>
</organism>
<gene>
    <name evidence="1" type="ORF">BWD09_01295</name>
</gene>
<dbReference type="EMBL" id="MTBO01000002">
    <property type="protein sequence ID" value="OSI18445.1"/>
    <property type="molecule type" value="Genomic_DNA"/>
</dbReference>
<evidence type="ECO:0000313" key="2">
    <source>
        <dbReference type="Proteomes" id="UP000193118"/>
    </source>
</evidence>
<accession>A0A1X3DF98</accession>
<proteinExistence type="predicted"/>
<reference evidence="2" key="1">
    <citation type="submission" date="2017-01" db="EMBL/GenBank/DDBJ databases">
        <authorList>
            <person name="Wolfgang W.J."/>
            <person name="Cole J."/>
            <person name="Wroblewski D."/>
            <person name="Mcginnis J."/>
            <person name="Musser K.A."/>
        </authorList>
    </citation>
    <scope>NUCLEOTIDE SEQUENCE [LARGE SCALE GENOMIC DNA]</scope>
    <source>
        <strain evidence="2">DSM 19151</strain>
    </source>
</reference>
<dbReference type="AlphaFoldDB" id="A0A1X3DF98"/>
<keyword evidence="2" id="KW-1185">Reference proteome</keyword>
<dbReference type="Proteomes" id="UP000193118">
    <property type="component" value="Unassembled WGS sequence"/>
</dbReference>